<name>A0A918XS96_9PROT</name>
<dbReference type="RefSeq" id="WP_189989112.1">
    <property type="nucleotide sequence ID" value="NZ_BMZS01000004.1"/>
</dbReference>
<dbReference type="EMBL" id="BMZS01000004">
    <property type="protein sequence ID" value="GHD49085.1"/>
    <property type="molecule type" value="Genomic_DNA"/>
</dbReference>
<reference evidence="1" key="1">
    <citation type="journal article" date="2014" name="Int. J. Syst. Evol. Microbiol.">
        <title>Complete genome sequence of Corynebacterium casei LMG S-19264T (=DSM 44701T), isolated from a smear-ripened cheese.</title>
        <authorList>
            <consortium name="US DOE Joint Genome Institute (JGI-PGF)"/>
            <person name="Walter F."/>
            <person name="Albersmeier A."/>
            <person name="Kalinowski J."/>
            <person name="Ruckert C."/>
        </authorList>
    </citation>
    <scope>NUCLEOTIDE SEQUENCE</scope>
    <source>
        <strain evidence="1">KCTC 42651</strain>
    </source>
</reference>
<keyword evidence="2" id="KW-1185">Reference proteome</keyword>
<dbReference type="Proteomes" id="UP000630353">
    <property type="component" value="Unassembled WGS sequence"/>
</dbReference>
<dbReference type="AlphaFoldDB" id="A0A918XS96"/>
<evidence type="ECO:0000313" key="1">
    <source>
        <dbReference type="EMBL" id="GHD49085.1"/>
    </source>
</evidence>
<organism evidence="1 2">
    <name type="scientific">Thalassobaculum fulvum</name>
    <dbReference type="NCBI Taxonomy" id="1633335"/>
    <lineage>
        <taxon>Bacteria</taxon>
        <taxon>Pseudomonadati</taxon>
        <taxon>Pseudomonadota</taxon>
        <taxon>Alphaproteobacteria</taxon>
        <taxon>Rhodospirillales</taxon>
        <taxon>Thalassobaculaceae</taxon>
        <taxon>Thalassobaculum</taxon>
    </lineage>
</organism>
<sequence>MGGTRADRTRASIDAIDRQILRIGAERAWLSGDDVARLSAMLGVHSAAVRNARSDMLTIRGPIWRSMEAVSKHLVDRLCPLVLDRFDALLPAGDKHHGHRQPGETSVIDYAETVAAVFAWETSVGKHVLLRAAIKKRLARVAAACVVRIESHLGFENDADIPDFRRLGREILRAEVAEWAFRLAGAPEHSEAIALRAGRVARQSVTWAARVFERFRRDPDELSHFDAVATVAAVDELLLVILHVHESDQVEREAGSHPFVLTIGEQALQDFVAGLSHMTARYLQIAEQNLLEGGAPGAFVMSVLQVLERVLRVERVLQPVLATLGIELDHAATVKRMLAMRSRLLAVLGTPRASRDHAARLEAIDRALPVVGS</sequence>
<accession>A0A918XS96</accession>
<gene>
    <name evidence="1" type="ORF">GCM10017083_20940</name>
</gene>
<reference evidence="1" key="2">
    <citation type="submission" date="2020-09" db="EMBL/GenBank/DDBJ databases">
        <authorList>
            <person name="Sun Q."/>
            <person name="Kim S."/>
        </authorList>
    </citation>
    <scope>NUCLEOTIDE SEQUENCE</scope>
    <source>
        <strain evidence="1">KCTC 42651</strain>
    </source>
</reference>
<proteinExistence type="predicted"/>
<protein>
    <submittedName>
        <fullName evidence="1">Uncharacterized protein</fullName>
    </submittedName>
</protein>
<evidence type="ECO:0000313" key="2">
    <source>
        <dbReference type="Proteomes" id="UP000630353"/>
    </source>
</evidence>
<comment type="caution">
    <text evidence="1">The sequence shown here is derived from an EMBL/GenBank/DDBJ whole genome shotgun (WGS) entry which is preliminary data.</text>
</comment>